<reference evidence="3 4" key="1">
    <citation type="submission" date="2021-04" db="EMBL/GenBank/DDBJ databases">
        <authorList>
            <person name="De Guttry C."/>
            <person name="Zahm M."/>
            <person name="Klopp C."/>
            <person name="Cabau C."/>
            <person name="Louis A."/>
            <person name="Berthelot C."/>
            <person name="Parey E."/>
            <person name="Roest Crollius H."/>
            <person name="Montfort J."/>
            <person name="Robinson-Rechavi M."/>
            <person name="Bucao C."/>
            <person name="Bouchez O."/>
            <person name="Gislard M."/>
            <person name="Lluch J."/>
            <person name="Milhes M."/>
            <person name="Lampietro C."/>
            <person name="Lopez Roques C."/>
            <person name="Donnadieu C."/>
            <person name="Braasch I."/>
            <person name="Desvignes T."/>
            <person name="Postlethwait J."/>
            <person name="Bobe J."/>
            <person name="Wedekind C."/>
            <person name="Guiguen Y."/>
        </authorList>
    </citation>
    <scope>NUCLEOTIDE SEQUENCE [LARGE SCALE GENOMIC DNA]</scope>
    <source>
        <strain evidence="3">Cs_M1</strain>
        <tissue evidence="3">Blood</tissue>
    </source>
</reference>
<dbReference type="Pfam" id="PF23788">
    <property type="entry name" value="EDRF1_N"/>
    <property type="match status" value="1"/>
</dbReference>
<dbReference type="EMBL" id="JAGTTL010000001">
    <property type="protein sequence ID" value="KAK6328677.1"/>
    <property type="molecule type" value="Genomic_DNA"/>
</dbReference>
<evidence type="ECO:0000256" key="1">
    <source>
        <dbReference type="SAM" id="MobiDB-lite"/>
    </source>
</evidence>
<comment type="caution">
    <text evidence="3">The sequence shown here is derived from an EMBL/GenBank/DDBJ whole genome shotgun (WGS) entry which is preliminary data.</text>
</comment>
<evidence type="ECO:0000313" key="4">
    <source>
        <dbReference type="Proteomes" id="UP001356427"/>
    </source>
</evidence>
<proteinExistence type="predicted"/>
<dbReference type="PANTHER" id="PTHR15000">
    <property type="entry name" value="ERYTHROID DIFFERENTIATION-RELATED FACTOR 1"/>
    <property type="match status" value="1"/>
</dbReference>
<dbReference type="InterPro" id="IPR056582">
    <property type="entry name" value="EDRF1_N"/>
</dbReference>
<evidence type="ECO:0000259" key="2">
    <source>
        <dbReference type="Pfam" id="PF23788"/>
    </source>
</evidence>
<protein>
    <recommendedName>
        <fullName evidence="2">EDRF1 N-terminal domain-containing protein</fullName>
    </recommendedName>
</protein>
<name>A0AAN8MJL2_9TELE</name>
<organism evidence="3 4">
    <name type="scientific">Coregonus suidteri</name>
    <dbReference type="NCBI Taxonomy" id="861788"/>
    <lineage>
        <taxon>Eukaryota</taxon>
        <taxon>Metazoa</taxon>
        <taxon>Chordata</taxon>
        <taxon>Craniata</taxon>
        <taxon>Vertebrata</taxon>
        <taxon>Euteleostomi</taxon>
        <taxon>Actinopterygii</taxon>
        <taxon>Neopterygii</taxon>
        <taxon>Teleostei</taxon>
        <taxon>Protacanthopterygii</taxon>
        <taxon>Salmoniformes</taxon>
        <taxon>Salmonidae</taxon>
        <taxon>Coregoninae</taxon>
        <taxon>Coregonus</taxon>
    </lineage>
</organism>
<gene>
    <name evidence="3" type="ORF">J4Q44_G00006550</name>
</gene>
<dbReference type="PANTHER" id="PTHR15000:SF1">
    <property type="entry name" value="ERYTHROID DIFFERENTIATION-RELATED FACTOR 1"/>
    <property type="match status" value="1"/>
</dbReference>
<feature type="compositionally biased region" description="Acidic residues" evidence="1">
    <location>
        <begin position="224"/>
        <end position="240"/>
    </location>
</feature>
<dbReference type="AlphaFoldDB" id="A0AAN8MJL2"/>
<dbReference type="GO" id="GO:0045893">
    <property type="term" value="P:positive regulation of DNA-templated transcription"/>
    <property type="evidence" value="ECO:0007669"/>
    <property type="project" value="TreeGrafter"/>
</dbReference>
<sequence>MLPSRQPAAPVRITKNGKQWPQKHYSWQDNNKPINILTGIDYWLGNLMCNVPELVMCFHVNGIVQKYEMIKTEDIPDLENSTFSTRVVKDIAQNILSFLKSNCTKEGHYWLLKASGSDIVKLYDLTTLCEEAAEEKCQNPFTLPVAVLLYKVASNMMLKKSQNRKHYVTIRTLLLNCVKLLDQDRHPQIIASAHYMQAELFQLDESPEEGAGGESLRAGGSEDSYSDEEDQEDLPEDSDENGSCKVQVHSPDQANLCISHLSKQGVKMSARPQLRLKGPESSGLQHEEGE</sequence>
<feature type="region of interest" description="Disordered" evidence="1">
    <location>
        <begin position="268"/>
        <end position="290"/>
    </location>
</feature>
<evidence type="ECO:0000313" key="3">
    <source>
        <dbReference type="EMBL" id="KAK6328677.1"/>
    </source>
</evidence>
<accession>A0AAN8MJL2</accession>
<feature type="region of interest" description="Disordered" evidence="1">
    <location>
        <begin position="206"/>
        <end position="248"/>
    </location>
</feature>
<feature type="domain" description="EDRF1 N-terminal" evidence="2">
    <location>
        <begin position="17"/>
        <end position="252"/>
    </location>
</feature>
<dbReference type="Proteomes" id="UP001356427">
    <property type="component" value="Unassembled WGS sequence"/>
</dbReference>
<keyword evidence="4" id="KW-1185">Reference proteome</keyword>